<dbReference type="Proteomes" id="UP000299102">
    <property type="component" value="Unassembled WGS sequence"/>
</dbReference>
<protein>
    <submittedName>
        <fullName evidence="1">Uncharacterized protein</fullName>
    </submittedName>
</protein>
<evidence type="ECO:0000313" key="1">
    <source>
        <dbReference type="EMBL" id="GBP03724.1"/>
    </source>
</evidence>
<name>A0A4C1SP30_EUMVA</name>
<dbReference type="AlphaFoldDB" id="A0A4C1SP30"/>
<organism evidence="1 2">
    <name type="scientific">Eumeta variegata</name>
    <name type="common">Bagworm moth</name>
    <name type="synonym">Eumeta japonica</name>
    <dbReference type="NCBI Taxonomy" id="151549"/>
    <lineage>
        <taxon>Eukaryota</taxon>
        <taxon>Metazoa</taxon>
        <taxon>Ecdysozoa</taxon>
        <taxon>Arthropoda</taxon>
        <taxon>Hexapoda</taxon>
        <taxon>Insecta</taxon>
        <taxon>Pterygota</taxon>
        <taxon>Neoptera</taxon>
        <taxon>Endopterygota</taxon>
        <taxon>Lepidoptera</taxon>
        <taxon>Glossata</taxon>
        <taxon>Ditrysia</taxon>
        <taxon>Tineoidea</taxon>
        <taxon>Psychidae</taxon>
        <taxon>Oiketicinae</taxon>
        <taxon>Eumeta</taxon>
    </lineage>
</organism>
<keyword evidence="2" id="KW-1185">Reference proteome</keyword>
<gene>
    <name evidence="1" type="ORF">EVAR_103620_1</name>
</gene>
<accession>A0A4C1SP30</accession>
<sequence length="340" mass="37509">MPARDLETGACSTRHNNFSVGFAAARNFGEDHGLAGVNNGDYCHQLTQIVSGCSRVLCGGRGVTRSAAARHIAECRRDCARRHRRGTAFSGGGSLWSTRASKVVGRMALLFALGHRREDRLCRLQPHCAVPWSPRHFTQRAGMITVTGRVPVGLAVMTLPGHRLNRKALGNEVFPPRQLVFRDSLRTTDSRSSLRAHLLRSSVHRSLVLNEHGWWFPGRSAEVGSGVSASSPRLFSRPRGCHFDFAIVYRPWGCLSWEGVLQLTGGHKSNWSRLRKVASQQPFRLSWGGVSLHIDPSEGLRRAWHFGFGPLAALAQTVVKPGDQESHLSRGRIPVRGRAL</sequence>
<comment type="caution">
    <text evidence="1">The sequence shown here is derived from an EMBL/GenBank/DDBJ whole genome shotgun (WGS) entry which is preliminary data.</text>
</comment>
<dbReference type="EMBL" id="BGZK01003688">
    <property type="protein sequence ID" value="GBP03724.1"/>
    <property type="molecule type" value="Genomic_DNA"/>
</dbReference>
<evidence type="ECO:0000313" key="2">
    <source>
        <dbReference type="Proteomes" id="UP000299102"/>
    </source>
</evidence>
<reference evidence="1 2" key="1">
    <citation type="journal article" date="2019" name="Commun. Biol.">
        <title>The bagworm genome reveals a unique fibroin gene that provides high tensile strength.</title>
        <authorList>
            <person name="Kono N."/>
            <person name="Nakamura H."/>
            <person name="Ohtoshi R."/>
            <person name="Tomita M."/>
            <person name="Numata K."/>
            <person name="Arakawa K."/>
        </authorList>
    </citation>
    <scope>NUCLEOTIDE SEQUENCE [LARGE SCALE GENOMIC DNA]</scope>
</reference>
<proteinExistence type="predicted"/>